<sequence>MTRFFKSFNTVDYLFMFIYIAYLSLANWYDGSLLTSVAAIACTIGLVGLVFKGIYFSGEKK</sequence>
<organism evidence="2 3">
    <name type="scientific">Alkalicoccobacillus plakortidis</name>
    <dbReference type="NCBI Taxonomy" id="444060"/>
    <lineage>
        <taxon>Bacteria</taxon>
        <taxon>Bacillati</taxon>
        <taxon>Bacillota</taxon>
        <taxon>Bacilli</taxon>
        <taxon>Bacillales</taxon>
        <taxon>Bacillaceae</taxon>
        <taxon>Alkalicoccobacillus</taxon>
    </lineage>
</organism>
<evidence type="ECO:0000313" key="2">
    <source>
        <dbReference type="EMBL" id="MCM2674113.1"/>
    </source>
</evidence>
<keyword evidence="1" id="KW-1133">Transmembrane helix</keyword>
<name>A0ABT0XFH9_9BACI</name>
<evidence type="ECO:0000256" key="1">
    <source>
        <dbReference type="SAM" id="Phobius"/>
    </source>
</evidence>
<protein>
    <submittedName>
        <fullName evidence="2">Uncharacterized protein</fullName>
    </submittedName>
</protein>
<feature type="transmembrane region" description="Helical" evidence="1">
    <location>
        <begin position="35"/>
        <end position="55"/>
    </location>
</feature>
<accession>A0ABT0XFH9</accession>
<keyword evidence="1" id="KW-0812">Transmembrane</keyword>
<dbReference type="EMBL" id="JAMQJY010000001">
    <property type="protein sequence ID" value="MCM2674113.1"/>
    <property type="molecule type" value="Genomic_DNA"/>
</dbReference>
<evidence type="ECO:0000313" key="3">
    <source>
        <dbReference type="Proteomes" id="UP001203665"/>
    </source>
</evidence>
<comment type="caution">
    <text evidence="2">The sequence shown here is derived from an EMBL/GenBank/DDBJ whole genome shotgun (WGS) entry which is preliminary data.</text>
</comment>
<dbReference type="RefSeq" id="WP_251603094.1">
    <property type="nucleotide sequence ID" value="NZ_JAMQJY010000001.1"/>
</dbReference>
<dbReference type="Proteomes" id="UP001203665">
    <property type="component" value="Unassembled WGS sequence"/>
</dbReference>
<keyword evidence="1" id="KW-0472">Membrane</keyword>
<reference evidence="2" key="1">
    <citation type="submission" date="2022-06" db="EMBL/GenBank/DDBJ databases">
        <title>Alkalicoccobacillus porphyridii sp. nov., isolated from a marine red alga, Porphyridium purpureum and reclassification of Shouchella plakortidis and Shouchella gibsonii as Alkalicoccobacillus plakortidis comb. nov. and Alkalicoccobacillus gibsonii comb. nov.</title>
        <authorList>
            <person name="Kim K.H."/>
            <person name="Lee J.K."/>
            <person name="Han D.M."/>
            <person name="Baek J.H."/>
            <person name="Jeon C.O."/>
        </authorList>
    </citation>
    <scope>NUCLEOTIDE SEQUENCE</scope>
    <source>
        <strain evidence="2">DSM 19153</strain>
    </source>
</reference>
<proteinExistence type="predicted"/>
<keyword evidence="3" id="KW-1185">Reference proteome</keyword>
<gene>
    <name evidence="2" type="ORF">NDM98_00320</name>
</gene>
<feature type="transmembrane region" description="Helical" evidence="1">
    <location>
        <begin position="12"/>
        <end position="29"/>
    </location>
</feature>